<comment type="cofactor">
    <cofactor evidence="6">
        <name>Co(2+)</name>
        <dbReference type="ChEBI" id="CHEBI:48828"/>
    </cofactor>
    <cofactor evidence="6">
        <name>Zn(2+)</name>
        <dbReference type="ChEBI" id="CHEBI:29105"/>
    </cofactor>
    <cofactor evidence="6">
        <name>Mn(2+)</name>
        <dbReference type="ChEBI" id="CHEBI:29035"/>
    </cofactor>
    <cofactor evidence="6">
        <name>Fe(2+)</name>
        <dbReference type="ChEBI" id="CHEBI:29033"/>
    </cofactor>
    <text evidence="6">Binds 2 divalent metal cations per subunit. Has a high-affinity and a low affinity metal-binding site. The true nature of the physiological cofactor is under debate. The enzyme is active with cobalt, zinc, manganese or divalent iron ions. Most likely, methionine aminopeptidases function as mononuclear Fe(2+)-metalloproteases under physiological conditions, and the catalytically relevant metal-binding site has been assigned to the histidine-containing high-affinity site.</text>
</comment>
<reference evidence="9 10" key="1">
    <citation type="journal article" date="2017" name="ISME J.">
        <title>Energy and carbon metabolisms in a deep terrestrial subsurface fluid microbial community.</title>
        <authorList>
            <person name="Momper L."/>
            <person name="Jungbluth S.P."/>
            <person name="Lee M.D."/>
            <person name="Amend J.P."/>
        </authorList>
    </citation>
    <scope>NUCLEOTIDE SEQUENCE [LARGE SCALE GENOMIC DNA]</scope>
    <source>
        <strain evidence="9">SURF_46</strain>
    </source>
</reference>
<gene>
    <name evidence="6 9" type="primary">map</name>
    <name evidence="9" type="ORF">C4561_05100</name>
</gene>
<evidence type="ECO:0000256" key="4">
    <source>
        <dbReference type="ARBA" id="ARBA00022723"/>
    </source>
</evidence>
<feature type="binding site" evidence="6">
    <location>
        <position position="183"/>
    </location>
    <ligand>
        <name>substrate</name>
    </ligand>
</feature>
<evidence type="ECO:0000256" key="3">
    <source>
        <dbReference type="ARBA" id="ARBA00022670"/>
    </source>
</evidence>
<evidence type="ECO:0000259" key="8">
    <source>
        <dbReference type="Pfam" id="PF00557"/>
    </source>
</evidence>
<comment type="similarity">
    <text evidence="6">Belongs to the peptidase M24A family. Methionine aminopeptidase type 1 subfamily.</text>
</comment>
<evidence type="ECO:0000256" key="2">
    <source>
        <dbReference type="ARBA" id="ARBA00022438"/>
    </source>
</evidence>
<dbReference type="GO" id="GO:0005829">
    <property type="term" value="C:cytosol"/>
    <property type="evidence" value="ECO:0007669"/>
    <property type="project" value="TreeGrafter"/>
</dbReference>
<keyword evidence="3 6" id="KW-0645">Protease</keyword>
<dbReference type="PANTHER" id="PTHR43330">
    <property type="entry name" value="METHIONINE AMINOPEPTIDASE"/>
    <property type="match status" value="1"/>
</dbReference>
<comment type="caution">
    <text evidence="9">The sequence shown here is derived from an EMBL/GenBank/DDBJ whole genome shotgun (WGS) entry which is preliminary data.</text>
</comment>
<dbReference type="AlphaFoldDB" id="A0A3A4ZIX0"/>
<name>A0A3A4ZIX0_UNCKA</name>
<keyword evidence="2 6" id="KW-0031">Aminopeptidase</keyword>
<dbReference type="HAMAP" id="MF_01974">
    <property type="entry name" value="MetAP_1"/>
    <property type="match status" value="1"/>
</dbReference>
<evidence type="ECO:0000256" key="5">
    <source>
        <dbReference type="ARBA" id="ARBA00022801"/>
    </source>
</evidence>
<comment type="catalytic activity">
    <reaction evidence="6 7">
        <text>Release of N-terminal amino acids, preferentially methionine, from peptides and arylamides.</text>
        <dbReference type="EC" id="3.4.11.18"/>
    </reaction>
</comment>
<sequence length="257" mass="28433">MTITIKSPDEIKIMREAGKILAKIMTALKSEIRVGRDLWDIEIKFLDYCRQYNVIPACKGYTAMGFLPPFPTGLCVSTNEESVHCFPSKGEIVKDGDLITIDTVISYKGLHVDAAFTVGAGNVKSSNIKFMNTAKKALLESVELVKEGVKVGVISNKIQTIVEAAGYSVLKDYAGHGIGKSMHELPEIPCYGKPTDGPVLERGMTICIETLVSEGKPTIKYVSDWETEMKDGKNFVQYEYTLLVKEKGYEILTDFEV</sequence>
<evidence type="ECO:0000313" key="9">
    <source>
        <dbReference type="EMBL" id="RJR26496.1"/>
    </source>
</evidence>
<comment type="subunit">
    <text evidence="6">Monomer.</text>
</comment>
<evidence type="ECO:0000256" key="1">
    <source>
        <dbReference type="ARBA" id="ARBA00002521"/>
    </source>
</evidence>
<dbReference type="NCBIfam" id="TIGR00500">
    <property type="entry name" value="met_pdase_I"/>
    <property type="match status" value="1"/>
</dbReference>
<comment type="function">
    <text evidence="1 6">Removes the N-terminal methionine from nascent proteins. The N-terminal methionine is often cleaved when the second residue in the primary sequence is small and uncharged (Met-Ala-, Cys, Gly, Pro, Ser, Thr, or Val). Requires deformylation of the N(alpha)-formylated initiator methionine before it can be hydrolyzed.</text>
</comment>
<feature type="binding site" evidence="6">
    <location>
        <position position="113"/>
    </location>
    <ligand>
        <name>a divalent metal cation</name>
        <dbReference type="ChEBI" id="CHEBI:60240"/>
        <label>2</label>
        <note>catalytic</note>
    </ligand>
</feature>
<dbReference type="InterPro" id="IPR036005">
    <property type="entry name" value="Creatinase/aminopeptidase-like"/>
</dbReference>
<organism evidence="9 10">
    <name type="scientific">candidate division WWE3 bacterium</name>
    <dbReference type="NCBI Taxonomy" id="2053526"/>
    <lineage>
        <taxon>Bacteria</taxon>
        <taxon>Katanobacteria</taxon>
    </lineage>
</organism>
<feature type="binding site" evidence="6">
    <location>
        <position position="239"/>
    </location>
    <ligand>
        <name>a divalent metal cation</name>
        <dbReference type="ChEBI" id="CHEBI:60240"/>
        <label>1</label>
    </ligand>
</feature>
<dbReference type="EMBL" id="QZJF01000021">
    <property type="protein sequence ID" value="RJR26496.1"/>
    <property type="molecule type" value="Genomic_DNA"/>
</dbReference>
<feature type="binding site" evidence="6">
    <location>
        <position position="176"/>
    </location>
    <ligand>
        <name>a divalent metal cation</name>
        <dbReference type="ChEBI" id="CHEBI:60240"/>
        <label>2</label>
        <note>catalytic</note>
    </ligand>
</feature>
<keyword evidence="5 6" id="KW-0378">Hydrolase</keyword>
<dbReference type="Proteomes" id="UP000265540">
    <property type="component" value="Unassembled WGS sequence"/>
</dbReference>
<dbReference type="GO" id="GO:0046872">
    <property type="term" value="F:metal ion binding"/>
    <property type="evidence" value="ECO:0007669"/>
    <property type="project" value="UniProtKB-UniRule"/>
</dbReference>
<dbReference type="SUPFAM" id="SSF55920">
    <property type="entry name" value="Creatinase/aminopeptidase"/>
    <property type="match status" value="1"/>
</dbReference>
<feature type="binding site" evidence="6">
    <location>
        <position position="239"/>
    </location>
    <ligand>
        <name>a divalent metal cation</name>
        <dbReference type="ChEBI" id="CHEBI:60240"/>
        <label>2</label>
        <note>catalytic</note>
    </ligand>
</feature>
<keyword evidence="4 6" id="KW-0479">Metal-binding</keyword>
<feature type="binding site" evidence="6">
    <location>
        <position position="209"/>
    </location>
    <ligand>
        <name>a divalent metal cation</name>
        <dbReference type="ChEBI" id="CHEBI:60240"/>
        <label>2</label>
        <note>catalytic</note>
    </ligand>
</feature>
<dbReference type="GO" id="GO:0070006">
    <property type="term" value="F:metalloaminopeptidase activity"/>
    <property type="evidence" value="ECO:0007669"/>
    <property type="project" value="UniProtKB-UniRule"/>
</dbReference>
<accession>A0A3A4ZIX0</accession>
<feature type="binding site" evidence="6">
    <location>
        <position position="113"/>
    </location>
    <ligand>
        <name>a divalent metal cation</name>
        <dbReference type="ChEBI" id="CHEBI:60240"/>
        <label>1</label>
    </ligand>
</feature>
<dbReference type="PANTHER" id="PTHR43330:SF17">
    <property type="entry name" value="METHIONINE AMINOPEPTIDASE"/>
    <property type="match status" value="1"/>
</dbReference>
<dbReference type="InterPro" id="IPR002467">
    <property type="entry name" value="Pept_M24A_MAP1"/>
</dbReference>
<dbReference type="InterPro" id="IPR000994">
    <property type="entry name" value="Pept_M24"/>
</dbReference>
<dbReference type="Gene3D" id="3.90.230.10">
    <property type="entry name" value="Creatinase/methionine aminopeptidase superfamily"/>
    <property type="match status" value="1"/>
</dbReference>
<evidence type="ECO:0000256" key="6">
    <source>
        <dbReference type="HAMAP-Rule" id="MF_01974"/>
    </source>
</evidence>
<proteinExistence type="inferred from homology"/>
<evidence type="ECO:0000256" key="7">
    <source>
        <dbReference type="RuleBase" id="RU003653"/>
    </source>
</evidence>
<dbReference type="GO" id="GO:0004239">
    <property type="term" value="F:initiator methionyl aminopeptidase activity"/>
    <property type="evidence" value="ECO:0007669"/>
    <property type="project" value="UniProtKB-UniRule"/>
</dbReference>
<feature type="binding site" evidence="6">
    <location>
        <position position="84"/>
    </location>
    <ligand>
        <name>substrate</name>
    </ligand>
</feature>
<feature type="domain" description="Peptidase M24" evidence="8">
    <location>
        <begin position="13"/>
        <end position="246"/>
    </location>
</feature>
<dbReference type="Pfam" id="PF00557">
    <property type="entry name" value="Peptidase_M24"/>
    <property type="match status" value="1"/>
</dbReference>
<dbReference type="InterPro" id="IPR001714">
    <property type="entry name" value="Pept_M24_MAP"/>
</dbReference>
<feature type="binding site" evidence="6">
    <location>
        <position position="102"/>
    </location>
    <ligand>
        <name>a divalent metal cation</name>
        <dbReference type="ChEBI" id="CHEBI:60240"/>
        <label>1</label>
    </ligand>
</feature>
<dbReference type="EC" id="3.4.11.18" evidence="6 7"/>
<evidence type="ECO:0000313" key="10">
    <source>
        <dbReference type="Proteomes" id="UP000265540"/>
    </source>
</evidence>
<dbReference type="GO" id="GO:0006508">
    <property type="term" value="P:proteolysis"/>
    <property type="evidence" value="ECO:0007669"/>
    <property type="project" value="UniProtKB-KW"/>
</dbReference>
<protein>
    <recommendedName>
        <fullName evidence="6 7">Methionine aminopeptidase</fullName>
        <shortName evidence="6">MAP</shortName>
        <shortName evidence="6">MetAP</shortName>
        <ecNumber evidence="6 7">3.4.11.18</ecNumber>
    </recommendedName>
    <alternativeName>
        <fullName evidence="6">Peptidase M</fullName>
    </alternativeName>
</protein>
<dbReference type="PRINTS" id="PR00599">
    <property type="entry name" value="MAPEPTIDASE"/>
</dbReference>